<dbReference type="Gene3D" id="2.150.10.10">
    <property type="entry name" value="Serralysin-like metalloprotease, C-terminal"/>
    <property type="match status" value="2"/>
</dbReference>
<dbReference type="Pfam" id="PF00353">
    <property type="entry name" value="HemolysinCabind"/>
    <property type="match status" value="2"/>
</dbReference>
<name>A0A679J3J2_9HYPH</name>
<keyword evidence="2" id="KW-0964">Secreted</keyword>
<dbReference type="PANTHER" id="PTHR38340">
    <property type="entry name" value="S-LAYER PROTEIN"/>
    <property type="match status" value="1"/>
</dbReference>
<dbReference type="GO" id="GO:0005509">
    <property type="term" value="F:calcium ion binding"/>
    <property type="evidence" value="ECO:0007669"/>
    <property type="project" value="InterPro"/>
</dbReference>
<dbReference type="GO" id="GO:0016853">
    <property type="term" value="F:isomerase activity"/>
    <property type="evidence" value="ECO:0007669"/>
    <property type="project" value="UniProtKB-KW"/>
</dbReference>
<dbReference type="InterPro" id="IPR001343">
    <property type="entry name" value="Hemolysn_Ca-bd"/>
</dbReference>
<keyword evidence="3" id="KW-0413">Isomerase</keyword>
<protein>
    <submittedName>
        <fullName evidence="3">Poly(Beta-D-mannuronate) C5 epimerase 1</fullName>
        <ecNumber evidence="3">5.1.3.-</ecNumber>
    </submittedName>
</protein>
<evidence type="ECO:0000313" key="3">
    <source>
        <dbReference type="EMBL" id="CAA2107934.1"/>
    </source>
</evidence>
<accession>A0A679J3J2</accession>
<dbReference type="SUPFAM" id="SSF51120">
    <property type="entry name" value="beta-Roll"/>
    <property type="match status" value="2"/>
</dbReference>
<comment type="subcellular location">
    <subcellularLocation>
        <location evidence="1">Secreted</location>
    </subcellularLocation>
</comment>
<reference evidence="3" key="1">
    <citation type="submission" date="2019-12" db="EMBL/GenBank/DDBJ databases">
        <authorList>
            <person name="Cremers G."/>
        </authorList>
    </citation>
    <scope>NUCLEOTIDE SEQUENCE</scope>
    <source>
        <strain evidence="3">Mbul1</strain>
    </source>
</reference>
<dbReference type="PANTHER" id="PTHR38340:SF1">
    <property type="entry name" value="S-LAYER PROTEIN"/>
    <property type="match status" value="1"/>
</dbReference>
<proteinExistence type="predicted"/>
<dbReference type="PRINTS" id="PR00313">
    <property type="entry name" value="CABNDNGRPT"/>
</dbReference>
<dbReference type="InterPro" id="IPR018511">
    <property type="entry name" value="Hemolysin-typ_Ca-bd_CS"/>
</dbReference>
<gene>
    <name evidence="3" type="primary">algE1</name>
    <name evidence="3" type="ORF">MBUL_04411</name>
</gene>
<dbReference type="PROSITE" id="PS00330">
    <property type="entry name" value="HEMOLYSIN_CALCIUM"/>
    <property type="match status" value="3"/>
</dbReference>
<evidence type="ECO:0000256" key="2">
    <source>
        <dbReference type="ARBA" id="ARBA00022525"/>
    </source>
</evidence>
<dbReference type="EC" id="5.1.3.-" evidence="3"/>
<dbReference type="InterPro" id="IPR050557">
    <property type="entry name" value="RTX_toxin/Mannuronan_C5-epim"/>
</dbReference>
<evidence type="ECO:0000256" key="1">
    <source>
        <dbReference type="ARBA" id="ARBA00004613"/>
    </source>
</evidence>
<sequence length="499" mass="52596">MITYTPASLPVPFFGDPGATISLRALLEQAYGKEAVSEFTKLQISYATTPGYTPFSYWNPDIPSATTVLRNGKALEDDKTYTIFNQTQLDDYSLKAGNLIFANVEIAVKTGAGQYQNLRLQTVPGELKGLDAYDGIVNPSDIVAAARALAVAEHDVPNGNDCYFIADTIAASAGAPLPNHSYGLPSQNVEGGYWRIAHRGTAEDTDWQSELQPGDVVRLHWQNGGPHSFTVVSSHNQTGTMEVVDNGLDKIAAHWTEYQSDANPEAVTIYRLTDDGLNMINGSVASETLHGTIWSDTIFGMAGNDTINSGRGNDSIDGGQGADLMVGGAGDDIFTADNRGDRVVEAGREGHDRLLTSVSFAISGTHVEDVVLQGANAINVSGNTLDNFLWGNGAANVMRGGAGDDKIHARAGNDVLVGGAGADQLTGGNGADRFVFEAASGHDVIVDFKFGDGDRIDLSGQTYTVGHDIYGDALLTLSGGGTVVLNDIVPGGVESGFFV</sequence>
<dbReference type="AlphaFoldDB" id="A0A679J3J2"/>
<dbReference type="GO" id="GO:0005576">
    <property type="term" value="C:extracellular region"/>
    <property type="evidence" value="ECO:0007669"/>
    <property type="project" value="UniProtKB-SubCell"/>
</dbReference>
<dbReference type="InterPro" id="IPR011049">
    <property type="entry name" value="Serralysin-like_metalloprot_C"/>
</dbReference>
<organism evidence="3">
    <name type="scientific">Methylobacterium bullatum</name>
    <dbReference type="NCBI Taxonomy" id="570505"/>
    <lineage>
        <taxon>Bacteria</taxon>
        <taxon>Pseudomonadati</taxon>
        <taxon>Pseudomonadota</taxon>
        <taxon>Alphaproteobacteria</taxon>
        <taxon>Hyphomicrobiales</taxon>
        <taxon>Methylobacteriaceae</taxon>
        <taxon>Methylobacterium</taxon>
    </lineage>
</organism>
<dbReference type="EMBL" id="LR743504">
    <property type="protein sequence ID" value="CAA2107934.1"/>
    <property type="molecule type" value="Genomic_DNA"/>
</dbReference>